<dbReference type="InterPro" id="IPR014014">
    <property type="entry name" value="RNA_helicase_DEAD_Q_motif"/>
</dbReference>
<feature type="domain" description="Helicase ATP-binding" evidence="9">
    <location>
        <begin position="32"/>
        <end position="205"/>
    </location>
</feature>
<feature type="compositionally biased region" description="Basic and acidic residues" evidence="8">
    <location>
        <begin position="380"/>
        <end position="409"/>
    </location>
</feature>
<keyword evidence="2 7" id="KW-0378">Hydrolase</keyword>
<evidence type="ECO:0000256" key="6">
    <source>
        <dbReference type="PROSITE-ProRule" id="PRU00552"/>
    </source>
</evidence>
<reference evidence="12" key="2">
    <citation type="submission" date="2020-09" db="EMBL/GenBank/DDBJ databases">
        <authorList>
            <person name="Sun Q."/>
            <person name="Kim S."/>
        </authorList>
    </citation>
    <scope>NUCLEOTIDE SEQUENCE</scope>
    <source>
        <strain evidence="12">KCTC 42731</strain>
    </source>
</reference>
<dbReference type="PANTHER" id="PTHR47959:SF13">
    <property type="entry name" value="ATP-DEPENDENT RNA HELICASE RHLE"/>
    <property type="match status" value="1"/>
</dbReference>
<evidence type="ECO:0000313" key="13">
    <source>
        <dbReference type="Proteomes" id="UP000623842"/>
    </source>
</evidence>
<dbReference type="PANTHER" id="PTHR47959">
    <property type="entry name" value="ATP-DEPENDENT RNA HELICASE RHLE-RELATED"/>
    <property type="match status" value="1"/>
</dbReference>
<evidence type="ECO:0000256" key="4">
    <source>
        <dbReference type="ARBA" id="ARBA00022840"/>
    </source>
</evidence>
<evidence type="ECO:0000256" key="1">
    <source>
        <dbReference type="ARBA" id="ARBA00022741"/>
    </source>
</evidence>
<evidence type="ECO:0000259" key="11">
    <source>
        <dbReference type="PROSITE" id="PS51195"/>
    </source>
</evidence>
<evidence type="ECO:0000256" key="5">
    <source>
        <dbReference type="ARBA" id="ARBA00038437"/>
    </source>
</evidence>
<dbReference type="CDD" id="cd18787">
    <property type="entry name" value="SF2_C_DEAD"/>
    <property type="match status" value="1"/>
</dbReference>
<dbReference type="Pfam" id="PF00270">
    <property type="entry name" value="DEAD"/>
    <property type="match status" value="1"/>
</dbReference>
<proteinExistence type="inferred from homology"/>
<dbReference type="SMART" id="SM00490">
    <property type="entry name" value="HELICc"/>
    <property type="match status" value="1"/>
</dbReference>
<comment type="similarity">
    <text evidence="5 7">Belongs to the DEAD box helicase family.</text>
</comment>
<dbReference type="GO" id="GO:0016787">
    <property type="term" value="F:hydrolase activity"/>
    <property type="evidence" value="ECO:0007669"/>
    <property type="project" value="UniProtKB-KW"/>
</dbReference>
<dbReference type="PROSITE" id="PS51192">
    <property type="entry name" value="HELICASE_ATP_BIND_1"/>
    <property type="match status" value="1"/>
</dbReference>
<dbReference type="Pfam" id="PF00271">
    <property type="entry name" value="Helicase_C"/>
    <property type="match status" value="1"/>
</dbReference>
<protein>
    <submittedName>
        <fullName evidence="12">RNA helicase</fullName>
    </submittedName>
</protein>
<name>A0A919ENZ8_9GAMM</name>
<dbReference type="PROSITE" id="PS00039">
    <property type="entry name" value="DEAD_ATP_HELICASE"/>
    <property type="match status" value="1"/>
</dbReference>
<sequence>MSVDAIGLSADLLEGVKACGYKTLTPIQQSAIPVIRSGKDVLACAQTGTGKTAAFTLPLLDIVNKSEKADGQVRALILTPTRELAMQVAENISKYAQFMPIKTGVIYGGAKMATQANMLKDGVDILVATTGRLLEHVALRNVQLGQVKHVVLDEADRMLDMGFLTDIERIFQHIKVHPQTLMFSATFSHKVTSLAKQILHHPKTIEVAKQNTTSGKVKQHVYWVSEQRKRELLSELIGVNNWRQVMVFAGTRESANQLAKELKLDGIKTALCHGEKSQGARNKALEQFTSGEVRVLVATDVAARGLDIPDLPYVVNFHLPFLAEDYVHRIGRTGRAGKSGVAISLVSPKDEKFLGNIESLIGRKFQRIIVPGYEFDATKESRQPLKAKPNTDKNRYQKTRDKNIAIEKKRSSKSVPSKGKVKSQVKKTRRK</sequence>
<accession>A0A919ENZ8</accession>
<dbReference type="SMART" id="SM00487">
    <property type="entry name" value="DEXDc"/>
    <property type="match status" value="1"/>
</dbReference>
<keyword evidence="13" id="KW-1185">Reference proteome</keyword>
<dbReference type="InterPro" id="IPR001650">
    <property type="entry name" value="Helicase_C-like"/>
</dbReference>
<evidence type="ECO:0000256" key="8">
    <source>
        <dbReference type="SAM" id="MobiDB-lite"/>
    </source>
</evidence>
<dbReference type="GO" id="GO:0005524">
    <property type="term" value="F:ATP binding"/>
    <property type="evidence" value="ECO:0007669"/>
    <property type="project" value="UniProtKB-KW"/>
</dbReference>
<evidence type="ECO:0000256" key="2">
    <source>
        <dbReference type="ARBA" id="ARBA00022801"/>
    </source>
</evidence>
<feature type="region of interest" description="Disordered" evidence="8">
    <location>
        <begin position="380"/>
        <end position="431"/>
    </location>
</feature>
<organism evidence="12 13">
    <name type="scientific">Thalassotalea marina</name>
    <dbReference type="NCBI Taxonomy" id="1673741"/>
    <lineage>
        <taxon>Bacteria</taxon>
        <taxon>Pseudomonadati</taxon>
        <taxon>Pseudomonadota</taxon>
        <taxon>Gammaproteobacteria</taxon>
        <taxon>Alteromonadales</taxon>
        <taxon>Colwelliaceae</taxon>
        <taxon>Thalassotalea</taxon>
    </lineage>
</organism>
<dbReference type="Gene3D" id="3.40.50.300">
    <property type="entry name" value="P-loop containing nucleotide triphosphate hydrolases"/>
    <property type="match status" value="2"/>
</dbReference>
<dbReference type="Proteomes" id="UP000623842">
    <property type="component" value="Unassembled WGS sequence"/>
</dbReference>
<keyword evidence="3 7" id="KW-0347">Helicase</keyword>
<feature type="short sequence motif" description="Q motif" evidence="6">
    <location>
        <begin position="1"/>
        <end position="29"/>
    </location>
</feature>
<dbReference type="InterPro" id="IPR011545">
    <property type="entry name" value="DEAD/DEAH_box_helicase_dom"/>
</dbReference>
<dbReference type="RefSeq" id="WP_189774502.1">
    <property type="nucleotide sequence ID" value="NZ_BNCK01000013.1"/>
</dbReference>
<comment type="caution">
    <text evidence="12">The sequence shown here is derived from an EMBL/GenBank/DDBJ whole genome shotgun (WGS) entry which is preliminary data.</text>
</comment>
<dbReference type="AlphaFoldDB" id="A0A919ENZ8"/>
<evidence type="ECO:0000313" key="12">
    <source>
        <dbReference type="EMBL" id="GHG06623.1"/>
    </source>
</evidence>
<evidence type="ECO:0000256" key="3">
    <source>
        <dbReference type="ARBA" id="ARBA00022806"/>
    </source>
</evidence>
<dbReference type="InterPro" id="IPR050079">
    <property type="entry name" value="DEAD_box_RNA_helicase"/>
</dbReference>
<dbReference type="SUPFAM" id="SSF52540">
    <property type="entry name" value="P-loop containing nucleoside triphosphate hydrolases"/>
    <property type="match status" value="1"/>
</dbReference>
<dbReference type="InterPro" id="IPR000629">
    <property type="entry name" value="RNA-helicase_DEAD-box_CS"/>
</dbReference>
<dbReference type="GO" id="GO:0003724">
    <property type="term" value="F:RNA helicase activity"/>
    <property type="evidence" value="ECO:0007669"/>
    <property type="project" value="InterPro"/>
</dbReference>
<dbReference type="CDD" id="cd00268">
    <property type="entry name" value="DEADc"/>
    <property type="match status" value="1"/>
</dbReference>
<keyword evidence="1 7" id="KW-0547">Nucleotide-binding</keyword>
<feature type="compositionally biased region" description="Basic residues" evidence="8">
    <location>
        <begin position="419"/>
        <end position="431"/>
    </location>
</feature>
<gene>
    <name evidence="12" type="ORF">GCM10017161_40390</name>
</gene>
<dbReference type="InterPro" id="IPR044742">
    <property type="entry name" value="DEAD/DEAH_RhlB"/>
</dbReference>
<evidence type="ECO:0000259" key="10">
    <source>
        <dbReference type="PROSITE" id="PS51194"/>
    </source>
</evidence>
<evidence type="ECO:0000256" key="7">
    <source>
        <dbReference type="RuleBase" id="RU000492"/>
    </source>
</evidence>
<dbReference type="GO" id="GO:0005829">
    <property type="term" value="C:cytosol"/>
    <property type="evidence" value="ECO:0007669"/>
    <property type="project" value="TreeGrafter"/>
</dbReference>
<dbReference type="PROSITE" id="PS51195">
    <property type="entry name" value="Q_MOTIF"/>
    <property type="match status" value="1"/>
</dbReference>
<dbReference type="EMBL" id="BNCK01000013">
    <property type="protein sequence ID" value="GHG06623.1"/>
    <property type="molecule type" value="Genomic_DNA"/>
</dbReference>
<dbReference type="PROSITE" id="PS51194">
    <property type="entry name" value="HELICASE_CTER"/>
    <property type="match status" value="1"/>
</dbReference>
<evidence type="ECO:0000259" key="9">
    <source>
        <dbReference type="PROSITE" id="PS51192"/>
    </source>
</evidence>
<dbReference type="GO" id="GO:0003676">
    <property type="term" value="F:nucleic acid binding"/>
    <property type="evidence" value="ECO:0007669"/>
    <property type="project" value="InterPro"/>
</dbReference>
<feature type="domain" description="Helicase C-terminal" evidence="10">
    <location>
        <begin position="216"/>
        <end position="376"/>
    </location>
</feature>
<dbReference type="InterPro" id="IPR027417">
    <property type="entry name" value="P-loop_NTPase"/>
</dbReference>
<dbReference type="InterPro" id="IPR014001">
    <property type="entry name" value="Helicase_ATP-bd"/>
</dbReference>
<feature type="domain" description="DEAD-box RNA helicase Q" evidence="11">
    <location>
        <begin position="1"/>
        <end position="29"/>
    </location>
</feature>
<keyword evidence="4 7" id="KW-0067">ATP-binding</keyword>
<reference evidence="12" key="1">
    <citation type="journal article" date="2014" name="Int. J. Syst. Evol. Microbiol.">
        <title>Complete genome sequence of Corynebacterium casei LMG S-19264T (=DSM 44701T), isolated from a smear-ripened cheese.</title>
        <authorList>
            <consortium name="US DOE Joint Genome Institute (JGI-PGF)"/>
            <person name="Walter F."/>
            <person name="Albersmeier A."/>
            <person name="Kalinowski J."/>
            <person name="Ruckert C."/>
        </authorList>
    </citation>
    <scope>NUCLEOTIDE SEQUENCE</scope>
    <source>
        <strain evidence="12">KCTC 42731</strain>
    </source>
</reference>